<dbReference type="Proteomes" id="UP000772434">
    <property type="component" value="Unassembled WGS sequence"/>
</dbReference>
<gene>
    <name evidence="1" type="ORF">BDP27DRAFT_1333888</name>
</gene>
<sequence length="488" mass="55773">MSVTEFDVAAQEVALGEEVLFSPSRRSDSNQLSSIPAEIYLEIIGYIKPIENEPFPRSFTAKAKQLKQRRNDLRSLSCVCRFLRILTIPILFESMEFIVRSVENDTSFFASLSRNEDLAVALALHVNELHIAPGKPAVRESADLVSSYSAAFSWLPHLRRLQIWKTPLVSILLSSPSITSLILRAVDFNAITSDMVHQAASQLKLQTFELYGQAPEDPSVTAAFLPLVTNVTELRTDMWIFMENIISSGIIPPLEILDVRVAKPDLFFCFLYQLAALKSLTFTSDIDEVSISEHMLSLPRLHSLRQLTCPPRSITWLHGEHNLSSLSFSWYFHPSELRSSLPPSTPSLWTRIDHYRSLSELEIPYLFAIDIKPDPRRHLTRLKKLSLIFIMNLRIDETDTLYNHIAKLSTIWGSDSLRELHWQFIGFSHRHVMSETDSIPAYCTKKEHFRALFGCRSLGPRDSELMFMISGEVRRGYGSEWMRITWGI</sequence>
<comment type="caution">
    <text evidence="1">The sequence shown here is derived from an EMBL/GenBank/DDBJ whole genome shotgun (WGS) entry which is preliminary data.</text>
</comment>
<accession>A0A9P5PEK8</accession>
<keyword evidence="2" id="KW-1185">Reference proteome</keyword>
<dbReference type="OrthoDB" id="3256662at2759"/>
<evidence type="ECO:0008006" key="3">
    <source>
        <dbReference type="Google" id="ProtNLM"/>
    </source>
</evidence>
<evidence type="ECO:0000313" key="1">
    <source>
        <dbReference type="EMBL" id="KAF9064244.1"/>
    </source>
</evidence>
<proteinExistence type="predicted"/>
<dbReference type="SUPFAM" id="SSF52047">
    <property type="entry name" value="RNI-like"/>
    <property type="match status" value="1"/>
</dbReference>
<feature type="non-terminal residue" evidence="1">
    <location>
        <position position="1"/>
    </location>
</feature>
<dbReference type="Gene3D" id="3.80.10.10">
    <property type="entry name" value="Ribonuclease Inhibitor"/>
    <property type="match status" value="1"/>
</dbReference>
<dbReference type="InterPro" id="IPR032675">
    <property type="entry name" value="LRR_dom_sf"/>
</dbReference>
<name>A0A9P5PEK8_9AGAR</name>
<organism evidence="1 2">
    <name type="scientific">Rhodocollybia butyracea</name>
    <dbReference type="NCBI Taxonomy" id="206335"/>
    <lineage>
        <taxon>Eukaryota</taxon>
        <taxon>Fungi</taxon>
        <taxon>Dikarya</taxon>
        <taxon>Basidiomycota</taxon>
        <taxon>Agaricomycotina</taxon>
        <taxon>Agaricomycetes</taxon>
        <taxon>Agaricomycetidae</taxon>
        <taxon>Agaricales</taxon>
        <taxon>Marasmiineae</taxon>
        <taxon>Omphalotaceae</taxon>
        <taxon>Rhodocollybia</taxon>
    </lineage>
</organism>
<dbReference type="AlphaFoldDB" id="A0A9P5PEK8"/>
<reference evidence="1" key="1">
    <citation type="submission" date="2020-11" db="EMBL/GenBank/DDBJ databases">
        <authorList>
            <consortium name="DOE Joint Genome Institute"/>
            <person name="Ahrendt S."/>
            <person name="Riley R."/>
            <person name="Andreopoulos W."/>
            <person name="Labutti K."/>
            <person name="Pangilinan J."/>
            <person name="Ruiz-Duenas F.J."/>
            <person name="Barrasa J.M."/>
            <person name="Sanchez-Garcia M."/>
            <person name="Camarero S."/>
            <person name="Miyauchi S."/>
            <person name="Serrano A."/>
            <person name="Linde D."/>
            <person name="Babiker R."/>
            <person name="Drula E."/>
            <person name="Ayuso-Fernandez I."/>
            <person name="Pacheco R."/>
            <person name="Padilla G."/>
            <person name="Ferreira P."/>
            <person name="Barriuso J."/>
            <person name="Kellner H."/>
            <person name="Castanera R."/>
            <person name="Alfaro M."/>
            <person name="Ramirez L."/>
            <person name="Pisabarro A.G."/>
            <person name="Kuo A."/>
            <person name="Tritt A."/>
            <person name="Lipzen A."/>
            <person name="He G."/>
            <person name="Yan M."/>
            <person name="Ng V."/>
            <person name="Cullen D."/>
            <person name="Martin F."/>
            <person name="Rosso M.-N."/>
            <person name="Henrissat B."/>
            <person name="Hibbett D."/>
            <person name="Martinez A.T."/>
            <person name="Grigoriev I.V."/>
        </authorList>
    </citation>
    <scope>NUCLEOTIDE SEQUENCE</scope>
    <source>
        <strain evidence="1">AH 40177</strain>
    </source>
</reference>
<protein>
    <recommendedName>
        <fullName evidence="3">F-box domain-containing protein</fullName>
    </recommendedName>
</protein>
<dbReference type="EMBL" id="JADNRY010000128">
    <property type="protein sequence ID" value="KAF9064244.1"/>
    <property type="molecule type" value="Genomic_DNA"/>
</dbReference>
<evidence type="ECO:0000313" key="2">
    <source>
        <dbReference type="Proteomes" id="UP000772434"/>
    </source>
</evidence>